<protein>
    <submittedName>
        <fullName evidence="7">Carbohydrate ABC transporter permease</fullName>
    </submittedName>
</protein>
<dbReference type="CDD" id="cd06261">
    <property type="entry name" value="TM_PBP2"/>
    <property type="match status" value="1"/>
</dbReference>
<dbReference type="PROSITE" id="PS50928">
    <property type="entry name" value="ABC_TM1"/>
    <property type="match status" value="1"/>
</dbReference>
<dbReference type="InterPro" id="IPR052730">
    <property type="entry name" value="Sugar_ABC_transporter"/>
</dbReference>
<evidence type="ECO:0000313" key="7">
    <source>
        <dbReference type="EMBL" id="MFD0852320.1"/>
    </source>
</evidence>
<proteinExistence type="inferred from homology"/>
<keyword evidence="8" id="KW-1185">Reference proteome</keyword>
<evidence type="ECO:0000313" key="8">
    <source>
        <dbReference type="Proteomes" id="UP001597083"/>
    </source>
</evidence>
<feature type="non-terminal residue" evidence="7">
    <location>
        <position position="1"/>
    </location>
</feature>
<evidence type="ECO:0000256" key="4">
    <source>
        <dbReference type="ARBA" id="ARBA00023136"/>
    </source>
</evidence>
<evidence type="ECO:0000259" key="6">
    <source>
        <dbReference type="PROSITE" id="PS50928"/>
    </source>
</evidence>
<dbReference type="Proteomes" id="UP001597083">
    <property type="component" value="Unassembled WGS sequence"/>
</dbReference>
<keyword evidence="2 5" id="KW-0812">Transmembrane</keyword>
<dbReference type="SUPFAM" id="SSF161098">
    <property type="entry name" value="MetI-like"/>
    <property type="match status" value="1"/>
</dbReference>
<evidence type="ECO:0000256" key="3">
    <source>
        <dbReference type="ARBA" id="ARBA00022989"/>
    </source>
</evidence>
<organism evidence="7 8">
    <name type="scientific">Actinomadura adrarensis</name>
    <dbReference type="NCBI Taxonomy" id="1819600"/>
    <lineage>
        <taxon>Bacteria</taxon>
        <taxon>Bacillati</taxon>
        <taxon>Actinomycetota</taxon>
        <taxon>Actinomycetes</taxon>
        <taxon>Streptosporangiales</taxon>
        <taxon>Thermomonosporaceae</taxon>
        <taxon>Actinomadura</taxon>
    </lineage>
</organism>
<comment type="subcellular location">
    <subcellularLocation>
        <location evidence="5">Cell membrane</location>
        <topology evidence="5">Multi-pass membrane protein</topology>
    </subcellularLocation>
    <subcellularLocation>
        <location evidence="1">Membrane</location>
        <topology evidence="1">Multi-pass membrane protein</topology>
    </subcellularLocation>
</comment>
<comment type="caution">
    <text evidence="7">The sequence shown here is derived from an EMBL/GenBank/DDBJ whole genome shotgun (WGS) entry which is preliminary data.</text>
</comment>
<name>A0ABW3CD19_9ACTN</name>
<dbReference type="PANTHER" id="PTHR43759:SF1">
    <property type="entry name" value="GLUCOSE IMPORT SYSTEM PERMEASE PROTEIN GLCT"/>
    <property type="match status" value="1"/>
</dbReference>
<dbReference type="Pfam" id="PF00528">
    <property type="entry name" value="BPD_transp_1"/>
    <property type="match status" value="1"/>
</dbReference>
<evidence type="ECO:0000256" key="2">
    <source>
        <dbReference type="ARBA" id="ARBA00022692"/>
    </source>
</evidence>
<evidence type="ECO:0000256" key="5">
    <source>
        <dbReference type="RuleBase" id="RU363032"/>
    </source>
</evidence>
<feature type="transmembrane region" description="Helical" evidence="5">
    <location>
        <begin position="9"/>
        <end position="27"/>
    </location>
</feature>
<reference evidence="8" key="1">
    <citation type="journal article" date="2019" name="Int. J. Syst. Evol. Microbiol.">
        <title>The Global Catalogue of Microorganisms (GCM) 10K type strain sequencing project: providing services to taxonomists for standard genome sequencing and annotation.</title>
        <authorList>
            <consortium name="The Broad Institute Genomics Platform"/>
            <consortium name="The Broad Institute Genome Sequencing Center for Infectious Disease"/>
            <person name="Wu L."/>
            <person name="Ma J."/>
        </authorList>
    </citation>
    <scope>NUCLEOTIDE SEQUENCE [LARGE SCALE GENOMIC DNA]</scope>
    <source>
        <strain evidence="8">JCM 31696</strain>
    </source>
</reference>
<feature type="domain" description="ABC transmembrane type-1" evidence="6">
    <location>
        <begin position="1"/>
        <end position="84"/>
    </location>
</feature>
<dbReference type="EMBL" id="JBHTIR010001247">
    <property type="protein sequence ID" value="MFD0852320.1"/>
    <property type="molecule type" value="Genomic_DNA"/>
</dbReference>
<sequence length="104" mass="11541">GAWQRFRAVTLPLVMPSLLVAVMFRMMDALRMFDLPQVLIGTRKPSVETLSQLAWDEAMNLNYGPAAATATVLFLYIAFAAFVFVRLLGADMIGEEENEKVGSK</sequence>
<keyword evidence="5" id="KW-0813">Transport</keyword>
<accession>A0ABW3CD19</accession>
<dbReference type="InterPro" id="IPR000515">
    <property type="entry name" value="MetI-like"/>
</dbReference>
<keyword evidence="3 5" id="KW-1133">Transmembrane helix</keyword>
<comment type="similarity">
    <text evidence="5">Belongs to the binding-protein-dependent transport system permease family.</text>
</comment>
<dbReference type="Gene3D" id="1.10.3720.10">
    <property type="entry name" value="MetI-like"/>
    <property type="match status" value="1"/>
</dbReference>
<evidence type="ECO:0000256" key="1">
    <source>
        <dbReference type="ARBA" id="ARBA00004141"/>
    </source>
</evidence>
<gene>
    <name evidence="7" type="ORF">ACFQ07_08805</name>
</gene>
<dbReference type="InterPro" id="IPR035906">
    <property type="entry name" value="MetI-like_sf"/>
</dbReference>
<keyword evidence="4 5" id="KW-0472">Membrane</keyword>
<feature type="transmembrane region" description="Helical" evidence="5">
    <location>
        <begin position="63"/>
        <end position="85"/>
    </location>
</feature>
<dbReference type="PANTHER" id="PTHR43759">
    <property type="entry name" value="TREHALOSE TRANSPORT SYSTEM PERMEASE PROTEIN SUGA"/>
    <property type="match status" value="1"/>
</dbReference>